<dbReference type="InterPro" id="IPR037171">
    <property type="entry name" value="NagB/RpiA_transferase-like"/>
</dbReference>
<keyword evidence="6" id="KW-0436">Ligase</keyword>
<dbReference type="OrthoDB" id="9801938at2"/>
<name>A0A4Q1BZT6_9BACT</name>
<dbReference type="GO" id="GO:0046872">
    <property type="term" value="F:metal ion binding"/>
    <property type="evidence" value="ECO:0007669"/>
    <property type="project" value="UniProtKB-KW"/>
</dbReference>
<keyword evidence="5" id="KW-0460">Magnesium</keyword>
<keyword evidence="3 4" id="KW-0067">ATP-binding</keyword>
<dbReference type="GO" id="GO:0009396">
    <property type="term" value="P:folic acid-containing compound biosynthetic process"/>
    <property type="evidence" value="ECO:0007669"/>
    <property type="project" value="TreeGrafter"/>
</dbReference>
<sequence length="192" mass="22412">MKKKEIRNLHLSQRKSWTLQEWQSRHEQLMKNALDYLCSFPQQSIVLSFQSILDKREVETNTLHERLIKSPYLFQLAFPRVEGEGIMTAYLCRENTHWNLSNWNILEPDPSTAQKLEPTNIQVVLVPLIACDLQGHRVGFGKGFYDRYLAQCDPTCIRIGLSLEEPLEKIDDIQAWDIPLQVVISPTRVYLM</sequence>
<dbReference type="EC" id="6.3.3.2" evidence="5"/>
<dbReference type="InterPro" id="IPR024185">
    <property type="entry name" value="FTHF_cligase-like_sf"/>
</dbReference>
<evidence type="ECO:0000313" key="6">
    <source>
        <dbReference type="EMBL" id="RXK49660.1"/>
    </source>
</evidence>
<feature type="binding site" evidence="4">
    <location>
        <position position="57"/>
    </location>
    <ligand>
        <name>substrate</name>
    </ligand>
</feature>
<gene>
    <name evidence="6" type="ORF">ESB04_05655</name>
</gene>
<dbReference type="Proteomes" id="UP000289455">
    <property type="component" value="Unassembled WGS sequence"/>
</dbReference>
<keyword evidence="5" id="KW-0479">Metal-binding</keyword>
<proteinExistence type="inferred from homology"/>
<evidence type="ECO:0000256" key="3">
    <source>
        <dbReference type="ARBA" id="ARBA00022840"/>
    </source>
</evidence>
<keyword evidence="2 4" id="KW-0547">Nucleotide-binding</keyword>
<dbReference type="EMBL" id="SDHY01000003">
    <property type="protein sequence ID" value="RXK49660.1"/>
    <property type="molecule type" value="Genomic_DNA"/>
</dbReference>
<dbReference type="InterPro" id="IPR002698">
    <property type="entry name" value="FTHF_cligase"/>
</dbReference>
<evidence type="ECO:0000256" key="2">
    <source>
        <dbReference type="ARBA" id="ARBA00022741"/>
    </source>
</evidence>
<keyword evidence="7" id="KW-1185">Reference proteome</keyword>
<reference evidence="6 7" key="1">
    <citation type="submission" date="2019-01" db="EMBL/GenBank/DDBJ databases">
        <title>Cytophagaceae bacterium strain CAR-16.</title>
        <authorList>
            <person name="Chen W.-M."/>
        </authorList>
    </citation>
    <scope>NUCLEOTIDE SEQUENCE [LARGE SCALE GENOMIC DNA]</scope>
    <source>
        <strain evidence="6 7">CAR-16</strain>
    </source>
</reference>
<feature type="binding site" evidence="4">
    <location>
        <begin position="137"/>
        <end position="145"/>
    </location>
    <ligand>
        <name>ATP</name>
        <dbReference type="ChEBI" id="CHEBI:30616"/>
    </ligand>
</feature>
<evidence type="ECO:0000256" key="5">
    <source>
        <dbReference type="RuleBase" id="RU361279"/>
    </source>
</evidence>
<protein>
    <recommendedName>
        <fullName evidence="5">5-formyltetrahydrofolate cyclo-ligase</fullName>
        <ecNumber evidence="5">6.3.3.2</ecNumber>
    </recommendedName>
</protein>
<dbReference type="RefSeq" id="WP_129026757.1">
    <property type="nucleotide sequence ID" value="NZ_SDHY01000003.1"/>
</dbReference>
<comment type="cofactor">
    <cofactor evidence="5">
        <name>Mg(2+)</name>
        <dbReference type="ChEBI" id="CHEBI:18420"/>
    </cofactor>
</comment>
<dbReference type="SUPFAM" id="SSF100950">
    <property type="entry name" value="NagB/RpiA/CoA transferase-like"/>
    <property type="match status" value="1"/>
</dbReference>
<evidence type="ECO:0000256" key="1">
    <source>
        <dbReference type="ARBA" id="ARBA00010638"/>
    </source>
</evidence>
<dbReference type="AlphaFoldDB" id="A0A4Q1BZT6"/>
<dbReference type="GO" id="GO:0005524">
    <property type="term" value="F:ATP binding"/>
    <property type="evidence" value="ECO:0007669"/>
    <property type="project" value="UniProtKB-KW"/>
</dbReference>
<dbReference type="GO" id="GO:0030272">
    <property type="term" value="F:5-formyltetrahydrofolate cyclo-ligase activity"/>
    <property type="evidence" value="ECO:0007669"/>
    <property type="project" value="UniProtKB-EC"/>
</dbReference>
<organism evidence="6 7">
    <name type="scientific">Aquirufa rosea</name>
    <dbReference type="NCBI Taxonomy" id="2509241"/>
    <lineage>
        <taxon>Bacteria</taxon>
        <taxon>Pseudomonadati</taxon>
        <taxon>Bacteroidota</taxon>
        <taxon>Cytophagia</taxon>
        <taxon>Cytophagales</taxon>
        <taxon>Flectobacillaceae</taxon>
        <taxon>Aquirufa</taxon>
    </lineage>
</organism>
<dbReference type="Gene3D" id="3.40.50.10420">
    <property type="entry name" value="NagB/RpiA/CoA transferase-like"/>
    <property type="match status" value="1"/>
</dbReference>
<comment type="similarity">
    <text evidence="1 5">Belongs to the 5-formyltetrahydrofolate cyclo-ligase family.</text>
</comment>
<comment type="caution">
    <text evidence="6">The sequence shown here is derived from an EMBL/GenBank/DDBJ whole genome shotgun (WGS) entry which is preliminary data.</text>
</comment>
<evidence type="ECO:0000256" key="4">
    <source>
        <dbReference type="PIRSR" id="PIRSR006806-1"/>
    </source>
</evidence>
<dbReference type="PANTHER" id="PTHR23407:SF1">
    <property type="entry name" value="5-FORMYLTETRAHYDROFOLATE CYCLO-LIGASE"/>
    <property type="match status" value="1"/>
</dbReference>
<dbReference type="GO" id="GO:0035999">
    <property type="term" value="P:tetrahydrofolate interconversion"/>
    <property type="evidence" value="ECO:0007669"/>
    <property type="project" value="TreeGrafter"/>
</dbReference>
<dbReference type="PIRSF" id="PIRSF006806">
    <property type="entry name" value="FTHF_cligase"/>
    <property type="match status" value="1"/>
</dbReference>
<dbReference type="Pfam" id="PF01812">
    <property type="entry name" value="5-FTHF_cyc-lig"/>
    <property type="match status" value="1"/>
</dbReference>
<dbReference type="PANTHER" id="PTHR23407">
    <property type="entry name" value="ATPASE INHIBITOR/5-FORMYLTETRAHYDROFOLATE CYCLO-LIGASE"/>
    <property type="match status" value="1"/>
</dbReference>
<accession>A0A4Q1BZT6</accession>
<feature type="binding site" evidence="4">
    <location>
        <begin position="3"/>
        <end position="7"/>
    </location>
    <ligand>
        <name>ATP</name>
        <dbReference type="ChEBI" id="CHEBI:30616"/>
    </ligand>
</feature>
<dbReference type="NCBIfam" id="TIGR02727">
    <property type="entry name" value="MTHFS_bact"/>
    <property type="match status" value="1"/>
</dbReference>
<evidence type="ECO:0000313" key="7">
    <source>
        <dbReference type="Proteomes" id="UP000289455"/>
    </source>
</evidence>
<comment type="catalytic activity">
    <reaction evidence="5">
        <text>(6S)-5-formyl-5,6,7,8-tetrahydrofolate + ATP = (6R)-5,10-methenyltetrahydrofolate + ADP + phosphate</text>
        <dbReference type="Rhea" id="RHEA:10488"/>
        <dbReference type="ChEBI" id="CHEBI:30616"/>
        <dbReference type="ChEBI" id="CHEBI:43474"/>
        <dbReference type="ChEBI" id="CHEBI:57455"/>
        <dbReference type="ChEBI" id="CHEBI:57457"/>
        <dbReference type="ChEBI" id="CHEBI:456216"/>
        <dbReference type="EC" id="6.3.3.2"/>
    </reaction>
</comment>